<reference evidence="1 2" key="1">
    <citation type="submission" date="2019-12" db="EMBL/GenBank/DDBJ databases">
        <title>Paraburkholderia acidiphila 7Q-K02 sp. nov and Paraburkholderia acidisoli DHF22 sp. nov., two strains isolated from forest soil.</title>
        <authorList>
            <person name="Gao Z."/>
            <person name="Qiu L."/>
        </authorList>
    </citation>
    <scope>NUCLEOTIDE SEQUENCE [LARGE SCALE GENOMIC DNA]</scope>
    <source>
        <strain evidence="1 2">7Q-K02</strain>
    </source>
</reference>
<gene>
    <name evidence="1" type="ORF">FAZ97_25850</name>
</gene>
<proteinExistence type="predicted"/>
<dbReference type="OrthoDB" id="9101120at2"/>
<accession>A0A7Z2GAZ9</accession>
<dbReference type="RefSeq" id="WP_158761356.1">
    <property type="nucleotide sequence ID" value="NZ_CP046911.1"/>
</dbReference>
<dbReference type="Proteomes" id="UP000434209">
    <property type="component" value="Chromosome 3"/>
</dbReference>
<dbReference type="AlphaFoldDB" id="A0A7Z2GAZ9"/>
<keyword evidence="2" id="KW-1185">Reference proteome</keyword>
<dbReference type="KEGG" id="pacp:FAZ97_25850"/>
<sequence>MKVHHNAEKLCAWIRQHGAATVRQIAASGTLNSRAASDAVQYAVRHGVVERVKPSGATPSERVQYTLTGRELPVLKSGPPAPSFDALLCAWGIPQKPPIVRAWSSYRFELADCNLDNQEAL</sequence>
<evidence type="ECO:0000313" key="2">
    <source>
        <dbReference type="Proteomes" id="UP000434209"/>
    </source>
</evidence>
<name>A0A7Z2GAZ9_9BURK</name>
<dbReference type="EMBL" id="CP046911">
    <property type="protein sequence ID" value="QGZ58421.1"/>
    <property type="molecule type" value="Genomic_DNA"/>
</dbReference>
<protein>
    <submittedName>
        <fullName evidence="1">Uncharacterized protein</fullName>
    </submittedName>
</protein>
<organism evidence="1 2">
    <name type="scientific">Paraburkholderia acidiphila</name>
    <dbReference type="NCBI Taxonomy" id="2571747"/>
    <lineage>
        <taxon>Bacteria</taxon>
        <taxon>Pseudomonadati</taxon>
        <taxon>Pseudomonadota</taxon>
        <taxon>Betaproteobacteria</taxon>
        <taxon>Burkholderiales</taxon>
        <taxon>Burkholderiaceae</taxon>
        <taxon>Paraburkholderia</taxon>
    </lineage>
</organism>
<evidence type="ECO:0000313" key="1">
    <source>
        <dbReference type="EMBL" id="QGZ58421.1"/>
    </source>
</evidence>